<feature type="domain" description="AMP-dependent synthetase/ligase" evidence="1">
    <location>
        <begin position="11"/>
        <end position="107"/>
    </location>
</feature>
<comment type="caution">
    <text evidence="2">The sequence shown here is derived from an EMBL/GenBank/DDBJ whole genome shotgun (WGS) entry which is preliminary data.</text>
</comment>
<dbReference type="Pfam" id="PF00501">
    <property type="entry name" value="AMP-binding"/>
    <property type="match status" value="1"/>
</dbReference>
<dbReference type="EMBL" id="SLWS01000005">
    <property type="protein sequence ID" value="TCO58421.1"/>
    <property type="molecule type" value="Genomic_DNA"/>
</dbReference>
<dbReference type="Gene3D" id="3.40.50.12780">
    <property type="entry name" value="N-terminal domain of ligase-like"/>
    <property type="match status" value="1"/>
</dbReference>
<dbReference type="Proteomes" id="UP000295680">
    <property type="component" value="Unassembled WGS sequence"/>
</dbReference>
<dbReference type="AlphaFoldDB" id="A0A4R2JFA6"/>
<reference evidence="2 3" key="1">
    <citation type="submission" date="2019-03" db="EMBL/GenBank/DDBJ databases">
        <title>Genomic Encyclopedia of Type Strains, Phase IV (KMG-IV): sequencing the most valuable type-strain genomes for metagenomic binning, comparative biology and taxonomic classification.</title>
        <authorList>
            <person name="Goeker M."/>
        </authorList>
    </citation>
    <scope>NUCLEOTIDE SEQUENCE [LARGE SCALE GENOMIC DNA]</scope>
    <source>
        <strain evidence="2 3">DSM 45934</strain>
    </source>
</reference>
<name>A0A4R2JFA6_9PSEU</name>
<dbReference type="InterPro" id="IPR042099">
    <property type="entry name" value="ANL_N_sf"/>
</dbReference>
<keyword evidence="3" id="KW-1185">Reference proteome</keyword>
<organism evidence="2 3">
    <name type="scientific">Actinocrispum wychmicini</name>
    <dbReference type="NCBI Taxonomy" id="1213861"/>
    <lineage>
        <taxon>Bacteria</taxon>
        <taxon>Bacillati</taxon>
        <taxon>Actinomycetota</taxon>
        <taxon>Actinomycetes</taxon>
        <taxon>Pseudonocardiales</taxon>
        <taxon>Pseudonocardiaceae</taxon>
        <taxon>Actinocrispum</taxon>
    </lineage>
</organism>
<dbReference type="InterPro" id="IPR000873">
    <property type="entry name" value="AMP-dep_synth/lig_dom"/>
</dbReference>
<dbReference type="SUPFAM" id="SSF56801">
    <property type="entry name" value="Acetyl-CoA synthetase-like"/>
    <property type="match status" value="1"/>
</dbReference>
<evidence type="ECO:0000259" key="1">
    <source>
        <dbReference type="Pfam" id="PF00501"/>
    </source>
</evidence>
<sequence length="144" mass="15407">MTFPDDVFTALRAEPGRVVIEHDGRKVTNTELLAMVRSIAGGLRANGVRQGVGVTVDTAVTPEAVATYLACFALGATVGGDIVVTEARIHELLASEEEPLLITTKPDHVARYDDAGQPQTYEDLSDRLDGFLLCLLRGEVAVIT</sequence>
<evidence type="ECO:0000313" key="2">
    <source>
        <dbReference type="EMBL" id="TCO58421.1"/>
    </source>
</evidence>
<dbReference type="OrthoDB" id="9803968at2"/>
<protein>
    <submittedName>
        <fullName evidence="2">AMP-binding enzyme</fullName>
    </submittedName>
</protein>
<accession>A0A4R2JFA6</accession>
<dbReference type="RefSeq" id="WP_132119157.1">
    <property type="nucleotide sequence ID" value="NZ_SLWS01000005.1"/>
</dbReference>
<gene>
    <name evidence="2" type="ORF">EV192_105490</name>
</gene>
<proteinExistence type="predicted"/>
<evidence type="ECO:0000313" key="3">
    <source>
        <dbReference type="Proteomes" id="UP000295680"/>
    </source>
</evidence>